<keyword evidence="2" id="KW-1185">Reference proteome</keyword>
<name>A0ABS6EN78_9FIRM</name>
<dbReference type="EMBL" id="JAHLQI010000001">
    <property type="protein sequence ID" value="MBU5489136.1"/>
    <property type="molecule type" value="Genomic_DNA"/>
</dbReference>
<dbReference type="InterPro" id="IPR009660">
    <property type="entry name" value="Phage_A500_Gp15"/>
</dbReference>
<evidence type="ECO:0000313" key="1">
    <source>
        <dbReference type="EMBL" id="MBU5489136.1"/>
    </source>
</evidence>
<comment type="caution">
    <text evidence="1">The sequence shown here is derived from an EMBL/GenBank/DDBJ whole genome shotgun (WGS) entry which is preliminary data.</text>
</comment>
<evidence type="ECO:0000313" key="2">
    <source>
        <dbReference type="Proteomes" id="UP000783588"/>
    </source>
</evidence>
<dbReference type="Pfam" id="PF06854">
    <property type="entry name" value="Phage_Gp15"/>
    <property type="match status" value="1"/>
</dbReference>
<accession>A0ABS6EN78</accession>
<protein>
    <submittedName>
        <fullName evidence="1">Bacteriophage Gp15 family protein</fullName>
    </submittedName>
</protein>
<proteinExistence type="predicted"/>
<gene>
    <name evidence="1" type="ORF">KQI75_00600</name>
</gene>
<dbReference type="Proteomes" id="UP000783588">
    <property type="component" value="Unassembled WGS sequence"/>
</dbReference>
<dbReference type="RefSeq" id="WP_216468749.1">
    <property type="nucleotide sequence ID" value="NZ_JAHLQI010000001.1"/>
</dbReference>
<reference evidence="1 2" key="1">
    <citation type="submission" date="2021-06" db="EMBL/GenBank/DDBJ databases">
        <authorList>
            <person name="Sun Q."/>
            <person name="Li D."/>
        </authorList>
    </citation>
    <scope>NUCLEOTIDE SEQUENCE [LARGE SCALE GENOMIC DNA]</scope>
    <source>
        <strain evidence="1 2">MSJd-7</strain>
    </source>
</reference>
<sequence>MFRKPPMSVRVDGRKYRINPDFRIFAKLEADVHRDKINIEQVLRAFYRNDIPDNVDAAVERLIWFYRGGAEQKEESGDKRTVQLGYDFEQDEDALYQSFARDYKIDLYTVNLHWWKFCQLCAGLSDDAPFRRLIYIRTVDTSKLPKEQRASVMKAREQCQLGFDAQQQPRTVEDYEAARIAELRKAYEEA</sequence>
<organism evidence="1 2">
    <name type="scientific">Butyricicoccus intestinisimiae</name>
    <dbReference type="NCBI Taxonomy" id="2841509"/>
    <lineage>
        <taxon>Bacteria</taxon>
        <taxon>Bacillati</taxon>
        <taxon>Bacillota</taxon>
        <taxon>Clostridia</taxon>
        <taxon>Eubacteriales</taxon>
        <taxon>Butyricicoccaceae</taxon>
        <taxon>Butyricicoccus</taxon>
    </lineage>
</organism>